<feature type="transmembrane region" description="Helical" evidence="6">
    <location>
        <begin position="42"/>
        <end position="65"/>
    </location>
</feature>
<evidence type="ECO:0000256" key="1">
    <source>
        <dbReference type="ARBA" id="ARBA00022475"/>
    </source>
</evidence>
<dbReference type="RefSeq" id="WP_129832612.1">
    <property type="nucleotide sequence ID" value="NZ_CP035704.1"/>
</dbReference>
<keyword evidence="1" id="KW-1003">Cell membrane</keyword>
<dbReference type="AlphaFoldDB" id="A0A411HIM6"/>
<keyword evidence="9" id="KW-1185">Reference proteome</keyword>
<sequence length="101" mass="11173">MRFGLIVLILLFAVFGVLFGALNSESVGFDLYFLVLTLPKGAALLCALLLGWLIGGLLVYFGLVLRLRRQLARKHRELNLQKNSTEETAETESALRALAKP</sequence>
<feature type="domain" description="Lipopolysaccharide assembly protein A" evidence="7">
    <location>
        <begin position="23"/>
        <end position="83"/>
    </location>
</feature>
<name>A0A411HIM6_9GAMM</name>
<dbReference type="EMBL" id="CP035704">
    <property type="protein sequence ID" value="QBB70353.1"/>
    <property type="molecule type" value="Genomic_DNA"/>
</dbReference>
<evidence type="ECO:0000256" key="2">
    <source>
        <dbReference type="ARBA" id="ARBA00022692"/>
    </source>
</evidence>
<evidence type="ECO:0000313" key="9">
    <source>
        <dbReference type="Proteomes" id="UP000291562"/>
    </source>
</evidence>
<evidence type="ECO:0000256" key="6">
    <source>
        <dbReference type="SAM" id="Phobius"/>
    </source>
</evidence>
<organism evidence="8 9">
    <name type="scientific">Pseudolysobacter antarcticus</name>
    <dbReference type="NCBI Taxonomy" id="2511995"/>
    <lineage>
        <taxon>Bacteria</taxon>
        <taxon>Pseudomonadati</taxon>
        <taxon>Pseudomonadota</taxon>
        <taxon>Gammaproteobacteria</taxon>
        <taxon>Lysobacterales</taxon>
        <taxon>Rhodanobacteraceae</taxon>
        <taxon>Pseudolysobacter</taxon>
    </lineage>
</organism>
<keyword evidence="2 6" id="KW-0812">Transmembrane</keyword>
<dbReference type="Pfam" id="PF06305">
    <property type="entry name" value="LapA_dom"/>
    <property type="match status" value="1"/>
</dbReference>
<evidence type="ECO:0000256" key="3">
    <source>
        <dbReference type="ARBA" id="ARBA00022989"/>
    </source>
</evidence>
<evidence type="ECO:0000256" key="4">
    <source>
        <dbReference type="ARBA" id="ARBA00023136"/>
    </source>
</evidence>
<protein>
    <submittedName>
        <fullName evidence="8">DUF1049 domain-containing protein</fullName>
    </submittedName>
</protein>
<keyword evidence="3 6" id="KW-1133">Transmembrane helix</keyword>
<gene>
    <name evidence="8" type="ORF">ELE36_08230</name>
</gene>
<proteinExistence type="predicted"/>
<dbReference type="KEGG" id="xbc:ELE36_08230"/>
<feature type="compositionally biased region" description="Low complexity" evidence="5">
    <location>
        <begin position="91"/>
        <end position="101"/>
    </location>
</feature>
<accession>A0A411HIM6</accession>
<feature type="region of interest" description="Disordered" evidence="5">
    <location>
        <begin position="82"/>
        <end position="101"/>
    </location>
</feature>
<evidence type="ECO:0000256" key="5">
    <source>
        <dbReference type="SAM" id="MobiDB-lite"/>
    </source>
</evidence>
<dbReference type="OrthoDB" id="5959833at2"/>
<dbReference type="InterPro" id="IPR010445">
    <property type="entry name" value="LapA_dom"/>
</dbReference>
<dbReference type="Proteomes" id="UP000291562">
    <property type="component" value="Chromosome"/>
</dbReference>
<evidence type="ECO:0000313" key="8">
    <source>
        <dbReference type="EMBL" id="QBB70353.1"/>
    </source>
</evidence>
<keyword evidence="4 6" id="KW-0472">Membrane</keyword>
<evidence type="ECO:0000259" key="7">
    <source>
        <dbReference type="Pfam" id="PF06305"/>
    </source>
</evidence>
<dbReference type="GO" id="GO:0005886">
    <property type="term" value="C:plasma membrane"/>
    <property type="evidence" value="ECO:0007669"/>
    <property type="project" value="InterPro"/>
</dbReference>
<reference evidence="8 9" key="1">
    <citation type="submission" date="2019-01" db="EMBL/GenBank/DDBJ databases">
        <title>Pseudolysobacter antarctica gen. nov., sp. nov., isolated from Fildes Peninsula, Antarctica.</title>
        <authorList>
            <person name="Wei Z."/>
            <person name="Peng F."/>
        </authorList>
    </citation>
    <scope>NUCLEOTIDE SEQUENCE [LARGE SCALE GENOMIC DNA]</scope>
    <source>
        <strain evidence="8 9">AQ6-296</strain>
    </source>
</reference>